<sequence>MMVAGGNFSRVREYDSTTEVERSFLFAFDRSSGQIKSFAPTFNGEVFQVLSSGDGQNVWVVGGFSSVNGQTERSIVKMNVHTGEVVSSFDPPAFDGRIHTIALRNGLLYVTGRFLHVGDRTQTLLAALDPQTGAVDPGVTIEFAEPRRDGHLAISGSDITPDGSTMVVIGNFQRVGGLPRTQIAMLDLSSGGVAVSDWQTNRYGDGCSSSFLSYMRAVEFSPDGSYFAVATTGAYSSTYQCDTVARWDTADRGTSLNPAWTNYTGGDTLTALAVTETAVYTGGHQRRMNNPFAADRVGPGAITREGLSAHDPRSGAVLPWDAKRTRGYGVYGFLVTPDGIWVGSDTDRIGNWHYRARLALMPLAGGQPVSADYTGHLPTQTVTVTDSGLTKRNFTGSSVTGSSVVATPDWAGVRGAFMLNGYLYTGRSDGTFRKQTYDGSTYGELENVPLAWVPDAQTASLNRFSTQDLQGSQQVTAMFYDDVTGRIYFTKAGQNQLYYRFFSRYGEVVGAERQIGPGAIPGLNWSQVRGAFLVDDHLYTSDAEGRLFRWDWSVDGGPADNRNLSPAAYSGTPVVGTGTQVSGPGVDGEMWAGRDTFVYAGAEPPNEVPVASFDVACEGAVCDFDAGASSDSDGEIARYAWDFGDGTSAGAGEVVSHTYAVGGSYEVTLVVTDDRGESATVSQQVSVDVPNVEPTAELTVGCSGLDCDFDGSGSVDSDGQIVDYLWDFGDESEGSAGVSTSHTYAEPGQYTVALTVVDDRGGESTVTEDVRVVDPEQTAVVSFRDVTSSNGNTRNAQVTVPGSVEAGDTMVLVATLNSDSRSLTGPEGWTLLKQESDPTASAMTAAWVRTAGENDAGSEVSVALSAYTKTSLQLVAYADAAGVGEVVQAFDTESGTQRTTPVVDVTVPGSTVVSVWGNKSSVNTTWEISSPATLRDLSVGDGSGHILQAIADSGPLGVGPAGGLTAETESADRRGILWSIVIPPVQSGL</sequence>
<dbReference type="SUPFAM" id="SSF49299">
    <property type="entry name" value="PKD domain"/>
    <property type="match status" value="2"/>
</dbReference>
<reference evidence="2 3" key="1">
    <citation type="submission" date="2015-12" db="EMBL/GenBank/DDBJ databases">
        <title>Serinicoccus chungangenesis strain CD08_5 genome sequencing and assembly.</title>
        <authorList>
            <person name="Chander A.M."/>
            <person name="Kaur G."/>
            <person name="Nair G.R."/>
            <person name="Dhawan D.K."/>
            <person name="Kochhar R.K."/>
            <person name="Mayilraj S."/>
            <person name="Bhadada S.K."/>
        </authorList>
    </citation>
    <scope>NUCLEOTIDE SEQUENCE [LARGE SCALE GENOMIC DNA]</scope>
    <source>
        <strain evidence="2 3">CD08_5</strain>
    </source>
</reference>
<dbReference type="PANTHER" id="PTHR36842">
    <property type="entry name" value="PROTEIN TOLB HOMOLOG"/>
    <property type="match status" value="1"/>
</dbReference>
<proteinExistence type="predicted"/>
<feature type="domain" description="PKD" evidence="1">
    <location>
        <begin position="605"/>
        <end position="690"/>
    </location>
</feature>
<dbReference type="SMART" id="SM00089">
    <property type="entry name" value="PKD"/>
    <property type="match status" value="2"/>
</dbReference>
<accession>A0A0W8IAX7</accession>
<dbReference type="GO" id="GO:0005975">
    <property type="term" value="P:carbohydrate metabolic process"/>
    <property type="evidence" value="ECO:0007669"/>
    <property type="project" value="UniProtKB-ARBA"/>
</dbReference>
<dbReference type="InterPro" id="IPR013783">
    <property type="entry name" value="Ig-like_fold"/>
</dbReference>
<dbReference type="Pfam" id="PF18911">
    <property type="entry name" value="PKD_4"/>
    <property type="match status" value="2"/>
</dbReference>
<comment type="caution">
    <text evidence="2">The sequence shown here is derived from an EMBL/GenBank/DDBJ whole genome shotgun (WGS) entry which is preliminary data.</text>
</comment>
<organism evidence="2 3">
    <name type="scientific">Serinicoccus chungangensis</name>
    <dbReference type="NCBI Taxonomy" id="767452"/>
    <lineage>
        <taxon>Bacteria</taxon>
        <taxon>Bacillati</taxon>
        <taxon>Actinomycetota</taxon>
        <taxon>Actinomycetes</taxon>
        <taxon>Micrococcales</taxon>
        <taxon>Ornithinimicrobiaceae</taxon>
        <taxon>Serinicoccus</taxon>
    </lineage>
</organism>
<evidence type="ECO:0000313" key="2">
    <source>
        <dbReference type="EMBL" id="KUG57117.1"/>
    </source>
</evidence>
<name>A0A0W8IAX7_9MICO</name>
<dbReference type="EMBL" id="LQBL01000008">
    <property type="protein sequence ID" value="KUG57117.1"/>
    <property type="molecule type" value="Genomic_DNA"/>
</dbReference>
<protein>
    <recommendedName>
        <fullName evidence="1">PKD domain-containing protein</fullName>
    </recommendedName>
</protein>
<dbReference type="Proteomes" id="UP000054837">
    <property type="component" value="Unassembled WGS sequence"/>
</dbReference>
<dbReference type="PROSITE" id="PS50093">
    <property type="entry name" value="PKD"/>
    <property type="match status" value="2"/>
</dbReference>
<dbReference type="InterPro" id="IPR022409">
    <property type="entry name" value="PKD/Chitinase_dom"/>
</dbReference>
<dbReference type="STRING" id="767452.AVL62_15095"/>
<dbReference type="InterPro" id="IPR035986">
    <property type="entry name" value="PKD_dom_sf"/>
</dbReference>
<dbReference type="CDD" id="cd00146">
    <property type="entry name" value="PKD"/>
    <property type="match status" value="2"/>
</dbReference>
<evidence type="ECO:0000259" key="1">
    <source>
        <dbReference type="PROSITE" id="PS50093"/>
    </source>
</evidence>
<dbReference type="SUPFAM" id="SSF50998">
    <property type="entry name" value="Quinoprotein alcohol dehydrogenase-like"/>
    <property type="match status" value="1"/>
</dbReference>
<dbReference type="Gene3D" id="2.60.40.10">
    <property type="entry name" value="Immunoglobulins"/>
    <property type="match status" value="2"/>
</dbReference>
<keyword evidence="3" id="KW-1185">Reference proteome</keyword>
<dbReference type="AlphaFoldDB" id="A0A0W8IAX7"/>
<evidence type="ECO:0000313" key="3">
    <source>
        <dbReference type="Proteomes" id="UP000054837"/>
    </source>
</evidence>
<gene>
    <name evidence="2" type="ORF">AVL62_15095</name>
</gene>
<dbReference type="PANTHER" id="PTHR36842:SF1">
    <property type="entry name" value="PROTEIN TOLB"/>
    <property type="match status" value="1"/>
</dbReference>
<feature type="domain" description="PKD" evidence="1">
    <location>
        <begin position="690"/>
        <end position="772"/>
    </location>
</feature>
<dbReference type="InterPro" id="IPR011047">
    <property type="entry name" value="Quinoprotein_ADH-like_sf"/>
</dbReference>
<dbReference type="InterPro" id="IPR000601">
    <property type="entry name" value="PKD_dom"/>
</dbReference>